<gene>
    <name evidence="3" type="ORF">LOD99_11398</name>
</gene>
<comment type="caution">
    <text evidence="3">The sequence shown here is derived from an EMBL/GenBank/DDBJ whole genome shotgun (WGS) entry which is preliminary data.</text>
</comment>
<organism evidence="3 4">
    <name type="scientific">Oopsacas minuta</name>
    <dbReference type="NCBI Taxonomy" id="111878"/>
    <lineage>
        <taxon>Eukaryota</taxon>
        <taxon>Metazoa</taxon>
        <taxon>Porifera</taxon>
        <taxon>Hexactinellida</taxon>
        <taxon>Hexasterophora</taxon>
        <taxon>Lyssacinosida</taxon>
        <taxon>Leucopsacidae</taxon>
        <taxon>Oopsacas</taxon>
    </lineage>
</organism>
<dbReference type="Proteomes" id="UP001165289">
    <property type="component" value="Unassembled WGS sequence"/>
</dbReference>
<dbReference type="PANTHER" id="PTHR20873">
    <property type="entry name" value="L-SERYL-TRNA(SEC) KINASE"/>
    <property type="match status" value="1"/>
</dbReference>
<reference evidence="3 4" key="1">
    <citation type="journal article" date="2023" name="BMC Biol.">
        <title>The compact genome of the sponge Oopsacas minuta (Hexactinellida) is lacking key metazoan core genes.</title>
        <authorList>
            <person name="Santini S."/>
            <person name="Schenkelaars Q."/>
            <person name="Jourda C."/>
            <person name="Duchesne M."/>
            <person name="Belahbib H."/>
            <person name="Rocher C."/>
            <person name="Selva M."/>
            <person name="Riesgo A."/>
            <person name="Vervoort M."/>
            <person name="Leys S.P."/>
            <person name="Kodjabachian L."/>
            <person name="Le Bivic A."/>
            <person name="Borchiellini C."/>
            <person name="Claverie J.M."/>
            <person name="Renard E."/>
        </authorList>
    </citation>
    <scope>NUCLEOTIDE SEQUENCE [LARGE SCALE GENOMIC DNA]</scope>
    <source>
        <strain evidence="3">SPO-2</strain>
    </source>
</reference>
<dbReference type="PANTHER" id="PTHR20873:SF0">
    <property type="entry name" value="L-SERYL-TRNA(SEC) KINASE"/>
    <property type="match status" value="1"/>
</dbReference>
<evidence type="ECO:0000256" key="1">
    <source>
        <dbReference type="ARBA" id="ARBA00022741"/>
    </source>
</evidence>
<evidence type="ECO:0000313" key="3">
    <source>
        <dbReference type="EMBL" id="KAI6655469.1"/>
    </source>
</evidence>
<dbReference type="InterPro" id="IPR013641">
    <property type="entry name" value="KTI12/PSTK"/>
</dbReference>
<evidence type="ECO:0000313" key="4">
    <source>
        <dbReference type="Proteomes" id="UP001165289"/>
    </source>
</evidence>
<dbReference type="GO" id="GO:0005524">
    <property type="term" value="F:ATP binding"/>
    <property type="evidence" value="ECO:0007669"/>
    <property type="project" value="UniProtKB-KW"/>
</dbReference>
<dbReference type="EMBL" id="JAKMXF010000190">
    <property type="protein sequence ID" value="KAI6655469.1"/>
    <property type="molecule type" value="Genomic_DNA"/>
</dbReference>
<dbReference type="Pfam" id="PF08433">
    <property type="entry name" value="KTI12"/>
    <property type="match status" value="1"/>
</dbReference>
<dbReference type="AlphaFoldDB" id="A0AAV7K2J4"/>
<accession>A0AAV7K2J4</accession>
<protein>
    <recommendedName>
        <fullName evidence="5">L-seryl-tRNA(Sec) kinase</fullName>
    </recommendedName>
</protein>
<keyword evidence="4" id="KW-1185">Reference proteome</keyword>
<dbReference type="GO" id="GO:0016301">
    <property type="term" value="F:kinase activity"/>
    <property type="evidence" value="ECO:0007669"/>
    <property type="project" value="TreeGrafter"/>
</dbReference>
<sequence length="298" mass="34481">MASNTIQTNSSVKVICLLIGIPAAGKTTFTRNFKEYLKSVDSNLEIICVEFDTYLPKDTRCVATPVDVFEWRKHRDNMRTQIATFLDTQDTSSNSKISVLILDDTFHYRSMRYEYYRLARGRGLGFKQLFFEISLEDSLCRNKTRENKIPEDTICNIWGQLVSPIVSGLNWEQDTILVDTTKEFRYDLIATQLEMAATNIVPPPCDTKQKLIEKEVSRKETLSSVPHKCDIFLRKVVGGMIKVAQESGMEREEVVKYAEKCNTKRREVLRDLSIHKWHEGVTQFDLEDLLRQMMTLEV</sequence>
<dbReference type="GO" id="GO:0000049">
    <property type="term" value="F:tRNA binding"/>
    <property type="evidence" value="ECO:0007669"/>
    <property type="project" value="TreeGrafter"/>
</dbReference>
<keyword evidence="1" id="KW-0547">Nucleotide-binding</keyword>
<keyword evidence="2" id="KW-0067">ATP-binding</keyword>
<dbReference type="Gene3D" id="3.40.50.300">
    <property type="entry name" value="P-loop containing nucleotide triphosphate hydrolases"/>
    <property type="match status" value="1"/>
</dbReference>
<dbReference type="InterPro" id="IPR052648">
    <property type="entry name" value="Ser-tRNA(Sec)_kinase"/>
</dbReference>
<evidence type="ECO:0000256" key="2">
    <source>
        <dbReference type="ARBA" id="ARBA00022840"/>
    </source>
</evidence>
<name>A0AAV7K2J4_9METZ</name>
<dbReference type="InterPro" id="IPR027417">
    <property type="entry name" value="P-loop_NTPase"/>
</dbReference>
<evidence type="ECO:0008006" key="5">
    <source>
        <dbReference type="Google" id="ProtNLM"/>
    </source>
</evidence>
<dbReference type="SUPFAM" id="SSF52540">
    <property type="entry name" value="P-loop containing nucleoside triphosphate hydrolases"/>
    <property type="match status" value="1"/>
</dbReference>
<proteinExistence type="predicted"/>